<proteinExistence type="predicted"/>
<reference evidence="1" key="1">
    <citation type="submission" date="2015-12" db="EMBL/GenBank/DDBJ databases">
        <title>Gene expression during late stages of embryo sac development: a critical building block for successful pollen-pistil interactions.</title>
        <authorList>
            <person name="Liu Y."/>
            <person name="Joly V."/>
            <person name="Sabar M."/>
            <person name="Matton D.P."/>
        </authorList>
    </citation>
    <scope>NUCLEOTIDE SEQUENCE</scope>
</reference>
<accession>A0A0V0GPZ5</accession>
<dbReference type="AlphaFoldDB" id="A0A0V0GPZ5"/>
<dbReference type="EMBL" id="GEDG01033607">
    <property type="protein sequence ID" value="JAP10172.1"/>
    <property type="molecule type" value="Transcribed_RNA"/>
</dbReference>
<organism evidence="1">
    <name type="scientific">Solanum chacoense</name>
    <name type="common">Chaco potato</name>
    <dbReference type="NCBI Taxonomy" id="4108"/>
    <lineage>
        <taxon>Eukaryota</taxon>
        <taxon>Viridiplantae</taxon>
        <taxon>Streptophyta</taxon>
        <taxon>Embryophyta</taxon>
        <taxon>Tracheophyta</taxon>
        <taxon>Spermatophyta</taxon>
        <taxon>Magnoliopsida</taxon>
        <taxon>eudicotyledons</taxon>
        <taxon>Gunneridae</taxon>
        <taxon>Pentapetalae</taxon>
        <taxon>asterids</taxon>
        <taxon>lamiids</taxon>
        <taxon>Solanales</taxon>
        <taxon>Solanaceae</taxon>
        <taxon>Solanoideae</taxon>
        <taxon>Solaneae</taxon>
        <taxon>Solanum</taxon>
    </lineage>
</organism>
<sequence length="83" mass="9722">MMEDIHDIAKKLNVNVQHISRETNQLADYIATTAINKEEKQQYNSFSQLPSLGKRILNIDKQQIPSVRIKTRRINYISNDQHD</sequence>
<name>A0A0V0GPZ5_SOLCH</name>
<dbReference type="InterPro" id="IPR036397">
    <property type="entry name" value="RNaseH_sf"/>
</dbReference>
<evidence type="ECO:0000313" key="1">
    <source>
        <dbReference type="EMBL" id="JAP10172.1"/>
    </source>
</evidence>
<dbReference type="Gene3D" id="3.30.420.10">
    <property type="entry name" value="Ribonuclease H-like superfamily/Ribonuclease H"/>
    <property type="match status" value="1"/>
</dbReference>
<dbReference type="GO" id="GO:0003676">
    <property type="term" value="F:nucleic acid binding"/>
    <property type="evidence" value="ECO:0007669"/>
    <property type="project" value="InterPro"/>
</dbReference>
<protein>
    <submittedName>
        <fullName evidence="1">Putative ovule protein</fullName>
    </submittedName>
</protein>